<evidence type="ECO:0000256" key="2">
    <source>
        <dbReference type="ARBA" id="ARBA00022574"/>
    </source>
</evidence>
<evidence type="ECO:0000256" key="4">
    <source>
        <dbReference type="ARBA" id="ARBA00023242"/>
    </source>
</evidence>
<dbReference type="GO" id="GO:0003714">
    <property type="term" value="F:transcription corepressor activity"/>
    <property type="evidence" value="ECO:0007669"/>
    <property type="project" value="InterPro"/>
</dbReference>
<organism evidence="6">
    <name type="scientific">Blastocystis hominis</name>
    <dbReference type="NCBI Taxonomy" id="12968"/>
    <lineage>
        <taxon>Eukaryota</taxon>
        <taxon>Sar</taxon>
        <taxon>Stramenopiles</taxon>
        <taxon>Bigyra</taxon>
        <taxon>Opalozoa</taxon>
        <taxon>Opalinata</taxon>
        <taxon>Blastocystidae</taxon>
        <taxon>Blastocystis</taxon>
    </lineage>
</organism>
<dbReference type="PANTHER" id="PTHR22846:SF2">
    <property type="entry name" value="F-BOX-LIKE_WD REPEAT-CONTAINING PROTEIN EBI"/>
    <property type="match status" value="1"/>
</dbReference>
<evidence type="ECO:0000313" key="6">
    <source>
        <dbReference type="EMBL" id="CBK25168.2"/>
    </source>
</evidence>
<evidence type="ECO:0000313" key="7">
    <source>
        <dbReference type="Proteomes" id="UP000008312"/>
    </source>
</evidence>
<proteinExistence type="predicted"/>
<dbReference type="SUPFAM" id="SSF50978">
    <property type="entry name" value="WD40 repeat-like"/>
    <property type="match status" value="1"/>
</dbReference>
<dbReference type="GeneID" id="24923006"/>
<dbReference type="Gene3D" id="2.130.10.10">
    <property type="entry name" value="YVTN repeat-like/Quinoprotein amine dehydrogenase"/>
    <property type="match status" value="1"/>
</dbReference>
<dbReference type="GO" id="GO:0006357">
    <property type="term" value="P:regulation of transcription by RNA polymerase II"/>
    <property type="evidence" value="ECO:0007669"/>
    <property type="project" value="TreeGrafter"/>
</dbReference>
<gene>
    <name evidence="6" type="ORF">GSBLH_T00006882001</name>
</gene>
<dbReference type="PANTHER" id="PTHR22846">
    <property type="entry name" value="WD40 REPEAT PROTEIN"/>
    <property type="match status" value="1"/>
</dbReference>
<keyword evidence="3" id="KW-0677">Repeat</keyword>
<keyword evidence="4" id="KW-0539">Nucleus</keyword>
<evidence type="ECO:0008006" key="8">
    <source>
        <dbReference type="Google" id="ProtNLM"/>
    </source>
</evidence>
<dbReference type="InParanoid" id="D8MAS9"/>
<feature type="repeat" description="WD" evidence="5">
    <location>
        <begin position="319"/>
        <end position="360"/>
    </location>
</feature>
<protein>
    <recommendedName>
        <fullName evidence="8">LisH domain-containing protein</fullName>
    </recommendedName>
</protein>
<dbReference type="RefSeq" id="XP_012899216.1">
    <property type="nucleotide sequence ID" value="XM_013043762.1"/>
</dbReference>
<dbReference type="InterPro" id="IPR045183">
    <property type="entry name" value="Ebi-like"/>
</dbReference>
<dbReference type="GO" id="GO:0000118">
    <property type="term" value="C:histone deacetylase complex"/>
    <property type="evidence" value="ECO:0007669"/>
    <property type="project" value="TreeGrafter"/>
</dbReference>
<comment type="subcellular location">
    <subcellularLocation>
        <location evidence="1">Nucleus</location>
    </subcellularLocation>
</comment>
<dbReference type="InterPro" id="IPR001680">
    <property type="entry name" value="WD40_rpt"/>
</dbReference>
<dbReference type="AlphaFoldDB" id="D8MAS9"/>
<dbReference type="InterPro" id="IPR036322">
    <property type="entry name" value="WD40_repeat_dom_sf"/>
</dbReference>
<dbReference type="PROSITE" id="PS50896">
    <property type="entry name" value="LISH"/>
    <property type="match status" value="1"/>
</dbReference>
<keyword evidence="2 5" id="KW-0853">WD repeat</keyword>
<keyword evidence="7" id="KW-1185">Reference proteome</keyword>
<dbReference type="Proteomes" id="UP000008312">
    <property type="component" value="Unassembled WGS sequence"/>
</dbReference>
<dbReference type="EMBL" id="FN668690">
    <property type="protein sequence ID" value="CBK25168.2"/>
    <property type="molecule type" value="Genomic_DNA"/>
</dbReference>
<dbReference type="Gene3D" id="1.20.960.30">
    <property type="match status" value="1"/>
</dbReference>
<dbReference type="PROSITE" id="PS50294">
    <property type="entry name" value="WD_REPEATS_REGION"/>
    <property type="match status" value="2"/>
</dbReference>
<reference evidence="6" key="1">
    <citation type="submission" date="2010-02" db="EMBL/GenBank/DDBJ databases">
        <title>Sequencing and annotation of the Blastocystis hominis genome.</title>
        <authorList>
            <person name="Wincker P."/>
        </authorList>
    </citation>
    <scope>NUCLEOTIDE SEQUENCE</scope>
    <source>
        <strain evidence="6">Singapore isolate B</strain>
    </source>
</reference>
<dbReference type="SMART" id="SM00667">
    <property type="entry name" value="LisH"/>
    <property type="match status" value="1"/>
</dbReference>
<accession>D8MAS9</accession>
<dbReference type="Pfam" id="PF00400">
    <property type="entry name" value="WD40"/>
    <property type="match status" value="3"/>
</dbReference>
<evidence type="ECO:0000256" key="5">
    <source>
        <dbReference type="PROSITE-ProRule" id="PRU00221"/>
    </source>
</evidence>
<name>D8MAS9_BLAHO</name>
<dbReference type="InterPro" id="IPR006594">
    <property type="entry name" value="LisH"/>
</dbReference>
<dbReference type="FunFam" id="1.20.960.30:FF:000001">
    <property type="entry name" value="F-box-like/WD repeat-containing protein TBL1XR1"/>
    <property type="match status" value="1"/>
</dbReference>
<dbReference type="SMART" id="SM00320">
    <property type="entry name" value="WD40"/>
    <property type="match status" value="6"/>
</dbReference>
<evidence type="ECO:0000256" key="1">
    <source>
        <dbReference type="ARBA" id="ARBA00004123"/>
    </source>
</evidence>
<dbReference type="OrthoDB" id="1367865at2759"/>
<dbReference type="InterPro" id="IPR015943">
    <property type="entry name" value="WD40/YVTN_repeat-like_dom_sf"/>
</dbReference>
<dbReference type="OMA" id="SHESMID"/>
<feature type="repeat" description="WD" evidence="5">
    <location>
        <begin position="177"/>
        <end position="209"/>
    </location>
</feature>
<dbReference type="Pfam" id="PF08513">
    <property type="entry name" value="LisH"/>
    <property type="match status" value="1"/>
</dbReference>
<sequence>MSIRSDEVNYLIYRYLVECGFEHTAFIFSHESMIDQVKVEDDQVKPGALISLLQKSLQYMELEAHVNDNGEEVDCIAPFSLLAPHVCVSGKREMETSAMAVEESDSKEIPQSKIEVLEGHTKSVIVFLSLYLRSISANGVQTVMFLPPRSFFLPLSHITDQPIRPLACGPVCAHTALSNGVNYISAIDWSNRGESLLTASYDGEVRVWDRQGGLTAEICTLQNPVLTASFSPANSILVTGALPYVYVYEPSATGWSLKFDTISLNRLESERSGKTAIQPHAVILDSVWRDSGSFSLLDNKHQIINVYLPASGKPHIQVLPGHEGEVNSIAWTGNKRVLVSGGEDGLIKLWNDEKASAVFEYSCHKGEVMQVVASKTASSQFYSCSRDRSVKVFDVTSASAISSFAEHEAAVVRIAQSNGEFGKIVASAGEDREVILFDTTSNEVARRFKAGNSVYDMQFCGSGEKLSLATIDSQVYLLDIRV</sequence>
<evidence type="ECO:0000256" key="3">
    <source>
        <dbReference type="ARBA" id="ARBA00022737"/>
    </source>
</evidence>
<dbReference type="PROSITE" id="PS50082">
    <property type="entry name" value="WD_REPEATS_2"/>
    <property type="match status" value="2"/>
</dbReference>